<dbReference type="EnsemblMetazoa" id="ISCW003788-RA">
    <property type="protein sequence ID" value="ISCW003788-PA"/>
    <property type="gene ID" value="ISCW003788"/>
</dbReference>
<dbReference type="EMBL" id="ABJB010324675">
    <property type="status" value="NOT_ANNOTATED_CDS"/>
    <property type="molecule type" value="Genomic_DNA"/>
</dbReference>
<dbReference type="PaxDb" id="6945-B7PIJ5"/>
<reference evidence="1 3" key="1">
    <citation type="submission" date="2008-03" db="EMBL/GenBank/DDBJ databases">
        <title>Annotation of Ixodes scapularis.</title>
        <authorList>
            <consortium name="Ixodes scapularis Genome Project Consortium"/>
            <person name="Caler E."/>
            <person name="Hannick L.I."/>
            <person name="Bidwell S."/>
            <person name="Joardar V."/>
            <person name="Thiagarajan M."/>
            <person name="Amedeo P."/>
            <person name="Galinsky K.J."/>
            <person name="Schobel S."/>
            <person name="Inman J."/>
            <person name="Hostetler J."/>
            <person name="Miller J."/>
            <person name="Hammond M."/>
            <person name="Megy K."/>
            <person name="Lawson D."/>
            <person name="Kodira C."/>
            <person name="Sutton G."/>
            <person name="Meyer J."/>
            <person name="Hill C.A."/>
            <person name="Birren B."/>
            <person name="Nene V."/>
            <person name="Collins F."/>
            <person name="Alarcon-Chaidez F."/>
            <person name="Wikel S."/>
            <person name="Strausberg R."/>
        </authorList>
    </citation>
    <scope>NUCLEOTIDE SEQUENCE [LARGE SCALE GENOMIC DNA]</scope>
    <source>
        <strain evidence="3">Wikel</strain>
        <strain evidence="1">Wikel colony</strain>
    </source>
</reference>
<evidence type="ECO:0000313" key="3">
    <source>
        <dbReference type="Proteomes" id="UP000001555"/>
    </source>
</evidence>
<dbReference type="Proteomes" id="UP000001555">
    <property type="component" value="Unassembled WGS sequence"/>
</dbReference>
<reference evidence="2" key="2">
    <citation type="submission" date="2020-05" db="UniProtKB">
        <authorList>
            <consortium name="EnsemblMetazoa"/>
        </authorList>
    </citation>
    <scope>IDENTIFICATION</scope>
    <source>
        <strain evidence="2">wikel</strain>
    </source>
</reference>
<dbReference type="HOGENOM" id="CLU_2485839_0_0_1"/>
<dbReference type="AlphaFoldDB" id="B7PIJ5"/>
<organism>
    <name type="scientific">Ixodes scapularis</name>
    <name type="common">Black-legged tick</name>
    <name type="synonym">Deer tick</name>
    <dbReference type="NCBI Taxonomy" id="6945"/>
    <lineage>
        <taxon>Eukaryota</taxon>
        <taxon>Metazoa</taxon>
        <taxon>Ecdysozoa</taxon>
        <taxon>Arthropoda</taxon>
        <taxon>Chelicerata</taxon>
        <taxon>Arachnida</taxon>
        <taxon>Acari</taxon>
        <taxon>Parasitiformes</taxon>
        <taxon>Ixodida</taxon>
        <taxon>Ixodoidea</taxon>
        <taxon>Ixodidae</taxon>
        <taxon>Ixodinae</taxon>
        <taxon>Ixodes</taxon>
    </lineage>
</organism>
<proteinExistence type="predicted"/>
<dbReference type="VEuPathDB" id="VectorBase:ISCW003788"/>
<sequence>MVSVGERGSVNHWGAKGRAHSHWGGIDRANGNWGWVDSLDDDRVWALDSGREERSVGWDRSFGAWLVGLHGWVEAGGVSDVLHNTVS</sequence>
<keyword evidence="3" id="KW-1185">Reference proteome</keyword>
<dbReference type="InParanoid" id="B7PIJ5"/>
<protein>
    <submittedName>
        <fullName evidence="1 2">Uncharacterized protein</fullName>
    </submittedName>
</protein>
<evidence type="ECO:0000313" key="1">
    <source>
        <dbReference type="EMBL" id="EEC06417.1"/>
    </source>
</evidence>
<gene>
    <name evidence="1" type="ORF">IscW_ISCW003788</name>
</gene>
<dbReference type="EMBL" id="DS719654">
    <property type="protein sequence ID" value="EEC06417.1"/>
    <property type="molecule type" value="Genomic_DNA"/>
</dbReference>
<name>B7PIJ5_IXOSC</name>
<accession>B7PIJ5</accession>
<evidence type="ECO:0000313" key="2">
    <source>
        <dbReference type="EnsemblMetazoa" id="ISCW003788-PA"/>
    </source>
</evidence>